<evidence type="ECO:0000256" key="1">
    <source>
        <dbReference type="ARBA" id="ARBA00004141"/>
    </source>
</evidence>
<organism evidence="9 10">
    <name type="scientific">Edaphochlamys debaryana</name>
    <dbReference type="NCBI Taxonomy" id="47281"/>
    <lineage>
        <taxon>Eukaryota</taxon>
        <taxon>Viridiplantae</taxon>
        <taxon>Chlorophyta</taxon>
        <taxon>core chlorophytes</taxon>
        <taxon>Chlorophyceae</taxon>
        <taxon>CS clade</taxon>
        <taxon>Chlamydomonadales</taxon>
        <taxon>Chlamydomonadales incertae sedis</taxon>
        <taxon>Edaphochlamys</taxon>
    </lineage>
</organism>
<feature type="region of interest" description="Disordered" evidence="7">
    <location>
        <begin position="780"/>
        <end position="887"/>
    </location>
</feature>
<proteinExistence type="inferred from homology"/>
<dbReference type="EMBL" id="JAEHOE010000007">
    <property type="protein sequence ID" value="KAG2499195.1"/>
    <property type="molecule type" value="Genomic_DNA"/>
</dbReference>
<comment type="caution">
    <text evidence="9">The sequence shown here is derived from an EMBL/GenBank/DDBJ whole genome shotgun (WGS) entry which is preliminary data.</text>
</comment>
<comment type="subcellular location">
    <subcellularLocation>
        <location evidence="1">Membrane</location>
        <topology evidence="1">Multi-pass membrane protein</topology>
    </subcellularLocation>
</comment>
<reference evidence="9" key="1">
    <citation type="journal article" date="2020" name="bioRxiv">
        <title>Comparative genomics of Chlamydomonas.</title>
        <authorList>
            <person name="Craig R.J."/>
            <person name="Hasan A.R."/>
            <person name="Ness R.W."/>
            <person name="Keightley P.D."/>
        </authorList>
    </citation>
    <scope>NUCLEOTIDE SEQUENCE</scope>
    <source>
        <strain evidence="9">CCAP 11/70</strain>
    </source>
</reference>
<dbReference type="Pfam" id="PF03092">
    <property type="entry name" value="BT1"/>
    <property type="match status" value="2"/>
</dbReference>
<dbReference type="PANTHER" id="PTHR31585">
    <property type="entry name" value="FOLATE-BIOPTERIN TRANSPORTER 1, CHLOROPLASTIC"/>
    <property type="match status" value="1"/>
</dbReference>
<evidence type="ECO:0000256" key="8">
    <source>
        <dbReference type="SAM" id="Phobius"/>
    </source>
</evidence>
<dbReference type="Proteomes" id="UP000612055">
    <property type="component" value="Unassembled WGS sequence"/>
</dbReference>
<evidence type="ECO:0000313" key="10">
    <source>
        <dbReference type="Proteomes" id="UP000612055"/>
    </source>
</evidence>
<feature type="transmembrane region" description="Helical" evidence="8">
    <location>
        <begin position="565"/>
        <end position="584"/>
    </location>
</feature>
<feature type="transmembrane region" description="Helical" evidence="8">
    <location>
        <begin position="522"/>
        <end position="545"/>
    </location>
</feature>
<dbReference type="InterPro" id="IPR039309">
    <property type="entry name" value="BT1"/>
</dbReference>
<evidence type="ECO:0000256" key="4">
    <source>
        <dbReference type="ARBA" id="ARBA00022692"/>
    </source>
</evidence>
<evidence type="ECO:0000313" key="9">
    <source>
        <dbReference type="EMBL" id="KAG2499195.1"/>
    </source>
</evidence>
<keyword evidence="5 8" id="KW-1133">Transmembrane helix</keyword>
<evidence type="ECO:0000256" key="6">
    <source>
        <dbReference type="ARBA" id="ARBA00023136"/>
    </source>
</evidence>
<keyword evidence="4 8" id="KW-0812">Transmembrane</keyword>
<feature type="compositionally biased region" description="Gly residues" evidence="7">
    <location>
        <begin position="851"/>
        <end position="862"/>
    </location>
</feature>
<feature type="transmembrane region" description="Helical" evidence="8">
    <location>
        <begin position="427"/>
        <end position="447"/>
    </location>
</feature>
<keyword evidence="10" id="KW-1185">Reference proteome</keyword>
<feature type="transmembrane region" description="Helical" evidence="8">
    <location>
        <begin position="454"/>
        <end position="473"/>
    </location>
</feature>
<keyword evidence="6 8" id="KW-0472">Membrane</keyword>
<evidence type="ECO:0000256" key="3">
    <source>
        <dbReference type="ARBA" id="ARBA00022448"/>
    </source>
</evidence>
<feature type="compositionally biased region" description="Pro residues" evidence="7">
    <location>
        <begin position="835"/>
        <end position="850"/>
    </location>
</feature>
<name>A0A836C3V0_9CHLO</name>
<accession>A0A836C3V0</accession>
<keyword evidence="3" id="KW-0813">Transport</keyword>
<dbReference type="InterPro" id="IPR036259">
    <property type="entry name" value="MFS_trans_sf"/>
</dbReference>
<dbReference type="AlphaFoldDB" id="A0A836C3V0"/>
<feature type="transmembrane region" description="Helical" evidence="8">
    <location>
        <begin position="79"/>
        <end position="104"/>
    </location>
</feature>
<comment type="similarity">
    <text evidence="2">Belongs to the major facilitator superfamily. Folate-biopterin transporter (TC 2.A.71) family.</text>
</comment>
<protein>
    <submittedName>
        <fullName evidence="9">Uncharacterized protein</fullName>
    </submittedName>
</protein>
<dbReference type="PANTHER" id="PTHR31585:SF0">
    <property type="entry name" value="FOLATE-BIOPTERIN TRANSPORTER 1, CHLOROPLASTIC"/>
    <property type="match status" value="1"/>
</dbReference>
<evidence type="ECO:0000256" key="7">
    <source>
        <dbReference type="SAM" id="MobiDB-lite"/>
    </source>
</evidence>
<feature type="compositionally biased region" description="Gly residues" evidence="7">
    <location>
        <begin position="718"/>
        <end position="730"/>
    </location>
</feature>
<feature type="region of interest" description="Disordered" evidence="7">
    <location>
        <begin position="176"/>
        <end position="221"/>
    </location>
</feature>
<feature type="compositionally biased region" description="Low complexity" evidence="7">
    <location>
        <begin position="179"/>
        <end position="193"/>
    </location>
</feature>
<evidence type="ECO:0000256" key="5">
    <source>
        <dbReference type="ARBA" id="ARBA00022989"/>
    </source>
</evidence>
<evidence type="ECO:0000256" key="2">
    <source>
        <dbReference type="ARBA" id="ARBA00007015"/>
    </source>
</evidence>
<dbReference type="GO" id="GO:0016020">
    <property type="term" value="C:membrane"/>
    <property type="evidence" value="ECO:0007669"/>
    <property type="project" value="UniProtKB-SubCell"/>
</dbReference>
<dbReference type="SUPFAM" id="SSF103473">
    <property type="entry name" value="MFS general substrate transporter"/>
    <property type="match status" value="1"/>
</dbReference>
<feature type="region of interest" description="Disordered" evidence="7">
    <location>
        <begin position="708"/>
        <end position="730"/>
    </location>
</feature>
<sequence length="960" mass="95428">MASLAVSYYCKDSLGLGPASAGLFQTAGQIPWELTPLLGLLTDLVPLWGYRRKAYLLLVGLLGAACWGGLAWLRCTPLLAGALLVGSAAATAWTQVIADAVLVGMSQGRSQDVASFYQALSWGTYTTGAVLSAYTTGRLLDAGGPQPVFALAAGGLLLDGACAALLSEERVAWGAWGRGPPQQQQQAQGQQAPERPLAKGRERGRRARDRAGRAEGGSDEVEQAQALLAGEARDDEAEEEGLPDRISTVPVEVAADCCRSPPPTAPAPANGLGDLQRGEDAVVTSPIEGLILVKPAVGSPPAAATSGFSPESNAGAVEVRHTCAVPPAPSASRGLEQPPPLLLLGSLPSPAGSGAGCGAGGGGGGGGAARRGGARALVRTVWRTLRDPHIAIPALFIFAWQSCPSPTSAMFYFQRDVLHFSAGFQELVYLAGSFAGVAGVLIYQGCLVSSPLRLMLAGCAAVGSALSASQLLLVTRANVALGISDKVFVLGDYAVLSAIAEVMMTPLLALSARVCPPGVEATLYACLYSLLNLSGALSGCLGALLTQLCGVGDGGEASGGPRLTLLVAVCNACMLAPLPLLLLIPSAPPPGVLLEVEGPEEQQLLIPSPVAEAGDDTAAAAAAWPWVQGPKPREGGGLDSGEAGVTMADGDGPAPGLAYAAHGRGQQAVAADLWRQEARLDSQPGVPYVGPSGPGTVSFGPGMGTWPEAGLAPREGGEGAGPGPSSGGAGLAPVSAAAAAMAAAAQRLDAGLARLASAPAPDCVPWQAWAQSAAFPGLDRSPCLGPGPTPGLSPRAAPGATAAAGQLQPRAGGAGPSSSAGGALYRVTSLGSALFPPPPQHHTGPGPGPGPGGRRGATGGGYCTPRQLEPSGSTLRSPLVRPSTPVGGAASALGLAMGRAVGQPALTFVGGAAGAHVGVSPLARLVRARSVAAMLEGMSATAAAGAAGAAAEGAVHDSEC</sequence>
<dbReference type="OrthoDB" id="754047at2759"/>
<feature type="transmembrane region" description="Helical" evidence="8">
    <location>
        <begin position="493"/>
        <end position="510"/>
    </location>
</feature>
<feature type="compositionally biased region" description="Low complexity" evidence="7">
    <location>
        <begin position="796"/>
        <end position="805"/>
    </location>
</feature>
<feature type="transmembrane region" description="Helical" evidence="8">
    <location>
        <begin position="54"/>
        <end position="73"/>
    </location>
</feature>
<gene>
    <name evidence="9" type="ORF">HYH03_002776</name>
</gene>